<dbReference type="Gene3D" id="1.10.10.1550">
    <property type="entry name" value="ROS/MUCR transcriptional regulator protein"/>
    <property type="match status" value="1"/>
</dbReference>
<dbReference type="InterPro" id="IPR041920">
    <property type="entry name" value="ROS/MUCR_sf"/>
</dbReference>
<dbReference type="GO" id="GO:0008270">
    <property type="term" value="F:zinc ion binding"/>
    <property type="evidence" value="ECO:0007669"/>
    <property type="project" value="InterPro"/>
</dbReference>
<name>A0A330HVH1_9HYPH</name>
<proteinExistence type="inferred from homology"/>
<dbReference type="AlphaFoldDB" id="A0A330HVH1"/>
<dbReference type="OrthoDB" id="9809693at2"/>
<reference evidence="3" key="1">
    <citation type="submission" date="2018-06" db="EMBL/GenBank/DDBJ databases">
        <authorList>
            <person name="Helene L.C."/>
            <person name="Dall'Agnol R."/>
            <person name="Delamuta J.R."/>
            <person name="Hungria M."/>
        </authorList>
    </citation>
    <scope>NUCLEOTIDE SEQUENCE [LARGE SCALE GENOMIC DNA]</scope>
    <source>
        <strain evidence="3">AC99b</strain>
    </source>
</reference>
<sequence>MTCKRRALLKRPYVKPAISKASDGFDQPAGNFDRIDLAHRNGKNLSDQGAIAPSKDGVDSAVSLTASVVSAYIANNPLPAAELPEFIGKIYASIKLISIGSLDVQPDEIKGVARAKKSITPEFIVCLEDGKRFKSLKRHIKAQYGLTPDQYRAKWNLPSNYPMVAPNYSATRSKLAKSMGLGRRIK</sequence>
<accession>A0A330HVH1</accession>
<dbReference type="InterPro" id="IPR008807">
    <property type="entry name" value="ROS_MUCR"/>
</dbReference>
<dbReference type="GO" id="GO:0006355">
    <property type="term" value="P:regulation of DNA-templated transcription"/>
    <property type="evidence" value="ECO:0007669"/>
    <property type="project" value="InterPro"/>
</dbReference>
<protein>
    <submittedName>
        <fullName evidence="2">Transcriptional regulator</fullName>
    </submittedName>
</protein>
<dbReference type="Pfam" id="PF05443">
    <property type="entry name" value="ROS_MUCR"/>
    <property type="match status" value="1"/>
</dbReference>
<dbReference type="EMBL" id="QMBP01000002">
    <property type="protein sequence ID" value="RAZ92283.1"/>
    <property type="molecule type" value="Genomic_DNA"/>
</dbReference>
<evidence type="ECO:0000313" key="2">
    <source>
        <dbReference type="EMBL" id="RAZ92283.1"/>
    </source>
</evidence>
<organism evidence="2 3">
    <name type="scientific">Mesorhizobium hawassense</name>
    <dbReference type="NCBI Taxonomy" id="1209954"/>
    <lineage>
        <taxon>Bacteria</taxon>
        <taxon>Pseudomonadati</taxon>
        <taxon>Pseudomonadota</taxon>
        <taxon>Alphaproteobacteria</taxon>
        <taxon>Hyphomicrobiales</taxon>
        <taxon>Phyllobacteriaceae</taxon>
        <taxon>Mesorhizobium</taxon>
    </lineage>
</organism>
<comment type="caution">
    <text evidence="2">The sequence shown here is derived from an EMBL/GenBank/DDBJ whole genome shotgun (WGS) entry which is preliminary data.</text>
</comment>
<comment type="similarity">
    <text evidence="1">Belongs to the ros/MucR family.</text>
</comment>
<dbReference type="GO" id="GO:0003677">
    <property type="term" value="F:DNA binding"/>
    <property type="evidence" value="ECO:0007669"/>
    <property type="project" value="InterPro"/>
</dbReference>
<evidence type="ECO:0000256" key="1">
    <source>
        <dbReference type="ARBA" id="ARBA00007031"/>
    </source>
</evidence>
<evidence type="ECO:0000313" key="3">
    <source>
        <dbReference type="Proteomes" id="UP000251558"/>
    </source>
</evidence>
<reference evidence="2 3" key="2">
    <citation type="submission" date="2018-07" db="EMBL/GenBank/DDBJ databases">
        <title>Diversity of Mesorhizobium strains in Brazil.</title>
        <authorList>
            <person name="Helene L.C.F."/>
            <person name="Dall'Agnol R."/>
            <person name="Delamuta J.R.M."/>
            <person name="Hungria M."/>
        </authorList>
    </citation>
    <scope>NUCLEOTIDE SEQUENCE [LARGE SCALE GENOMIC DNA]</scope>
    <source>
        <strain evidence="2 3">AC99b</strain>
    </source>
</reference>
<keyword evidence="3" id="KW-1185">Reference proteome</keyword>
<gene>
    <name evidence="2" type="ORF">DPM33_06390</name>
</gene>
<dbReference type="Proteomes" id="UP000251558">
    <property type="component" value="Unassembled WGS sequence"/>
</dbReference>